<protein>
    <recommendedName>
        <fullName evidence="1">non-specific serine/threonine protein kinase</fullName>
        <ecNumber evidence="1">2.7.11.1</ecNumber>
    </recommendedName>
</protein>
<dbReference type="PANTHER" id="PTHR43289:SF6">
    <property type="entry name" value="SERINE_THREONINE-PROTEIN KINASE NEKL-3"/>
    <property type="match status" value="1"/>
</dbReference>
<evidence type="ECO:0000256" key="7">
    <source>
        <dbReference type="PROSITE-ProRule" id="PRU10141"/>
    </source>
</evidence>
<dbReference type="EC" id="2.7.11.1" evidence="1"/>
<dbReference type="SMART" id="SM00220">
    <property type="entry name" value="S_TKc"/>
    <property type="match status" value="1"/>
</dbReference>
<evidence type="ECO:0000256" key="3">
    <source>
        <dbReference type="ARBA" id="ARBA00022679"/>
    </source>
</evidence>
<dbReference type="InterPro" id="IPR011047">
    <property type="entry name" value="Quinoprotein_ADH-like_sf"/>
</dbReference>
<reference evidence="11" key="1">
    <citation type="journal article" date="2019" name="Int. J. Syst. Evol. Microbiol.">
        <title>The Global Catalogue of Microorganisms (GCM) 10K type strain sequencing project: providing services to taxonomists for standard genome sequencing and annotation.</title>
        <authorList>
            <consortium name="The Broad Institute Genomics Platform"/>
            <consortium name="The Broad Institute Genome Sequencing Center for Infectious Disease"/>
            <person name="Wu L."/>
            <person name="Ma J."/>
        </authorList>
    </citation>
    <scope>NUCLEOTIDE SEQUENCE [LARGE SCALE GENOMIC DNA]</scope>
    <source>
        <strain evidence="11">CCUG 53903</strain>
    </source>
</reference>
<dbReference type="PROSITE" id="PS00108">
    <property type="entry name" value="PROTEIN_KINASE_ST"/>
    <property type="match status" value="1"/>
</dbReference>
<dbReference type="Gene3D" id="3.30.200.20">
    <property type="entry name" value="Phosphorylase Kinase, domain 1"/>
    <property type="match status" value="1"/>
</dbReference>
<dbReference type="GO" id="GO:0004674">
    <property type="term" value="F:protein serine/threonine kinase activity"/>
    <property type="evidence" value="ECO:0007669"/>
    <property type="project" value="UniProtKB-KW"/>
</dbReference>
<dbReference type="SUPFAM" id="SSF50998">
    <property type="entry name" value="Quinoprotein alcohol dehydrogenase-like"/>
    <property type="match status" value="1"/>
</dbReference>
<comment type="caution">
    <text evidence="10">The sequence shown here is derived from an EMBL/GenBank/DDBJ whole genome shotgun (WGS) entry which is preliminary data.</text>
</comment>
<dbReference type="CDD" id="cd14014">
    <property type="entry name" value="STKc_PknB_like"/>
    <property type="match status" value="1"/>
</dbReference>
<evidence type="ECO:0000256" key="5">
    <source>
        <dbReference type="ARBA" id="ARBA00022777"/>
    </source>
</evidence>
<accession>A0ABW1CKF7</accession>
<dbReference type="InterPro" id="IPR011009">
    <property type="entry name" value="Kinase-like_dom_sf"/>
</dbReference>
<organism evidence="10 11">
    <name type="scientific">Nonomuraea insulae</name>
    <dbReference type="NCBI Taxonomy" id="1616787"/>
    <lineage>
        <taxon>Bacteria</taxon>
        <taxon>Bacillati</taxon>
        <taxon>Actinomycetota</taxon>
        <taxon>Actinomycetes</taxon>
        <taxon>Streptosporangiales</taxon>
        <taxon>Streptosporangiaceae</taxon>
        <taxon>Nonomuraea</taxon>
    </lineage>
</organism>
<evidence type="ECO:0000256" key="2">
    <source>
        <dbReference type="ARBA" id="ARBA00022527"/>
    </source>
</evidence>
<feature type="region of interest" description="Disordered" evidence="8">
    <location>
        <begin position="273"/>
        <end position="302"/>
    </location>
</feature>
<sequence>MSVGPVHLLAGRYQIQGALGRGGMGTVWHAWDTELDRAVAIKELRLSDDIPEEERRNWYARMEREARAAARLKHPGIVTIYDRVVEEDGRPWIVMELIRGSSLDDLLRRHGRLPAERVAAIGLQMLDALIAAHATGIVHRDVKPANVLLEGDRVVLTDFGISTLEGDAPLTRSGALLGTPSFMSPEQVHGGPATAQSDLWSLGATLYTAVEGHPPFSGATPGSVFVAIATEQPDPTHHAGPLVAVLDGLLRKDPTIRLTAQATRDKLTHLAAAQGTNQPSIGCSSETDTGPPPSGVPLRRGPRTLRTLPAVGLVVALAGISAALAIWLQSPPSPVQNRFPRLAWLSDSEAGWGSGLALSPDGTTLAVGTRTGVEFWDVATRRKLGDTVEISGAHRVDELVYSPDGKKLAVLNYGLGGRQLHLWDAVSRKPDGPALMSGGEILGLAFSPDSRAISVTNTERSWTELWAVASRRPVGIPVKTEPLAVSVTFLDPGGKLFVSDGPEVWDTTTGRKHRRQLPITPCSSGGSPAALAPDGQTVVMTSFQERRLCFYSTKTYTQIGLTREVLEEAKMGPVAFSRDGAILASGGKTVRLWNTRTFEQIGPDLTPVETESVSRDGDRVAITPDGNVLISLTSAGVEFWDISSAG</sequence>
<keyword evidence="2 10" id="KW-0723">Serine/threonine-protein kinase</keyword>
<evidence type="ECO:0000256" key="4">
    <source>
        <dbReference type="ARBA" id="ARBA00022741"/>
    </source>
</evidence>
<feature type="compositionally biased region" description="Polar residues" evidence="8">
    <location>
        <begin position="274"/>
        <end position="288"/>
    </location>
</feature>
<dbReference type="PROSITE" id="PS50011">
    <property type="entry name" value="PROTEIN_KINASE_DOM"/>
    <property type="match status" value="1"/>
</dbReference>
<dbReference type="InterPro" id="IPR017441">
    <property type="entry name" value="Protein_kinase_ATP_BS"/>
</dbReference>
<dbReference type="Proteomes" id="UP001596058">
    <property type="component" value="Unassembled WGS sequence"/>
</dbReference>
<dbReference type="SUPFAM" id="SSF56112">
    <property type="entry name" value="Protein kinase-like (PK-like)"/>
    <property type="match status" value="1"/>
</dbReference>
<evidence type="ECO:0000256" key="6">
    <source>
        <dbReference type="ARBA" id="ARBA00022840"/>
    </source>
</evidence>
<dbReference type="RefSeq" id="WP_379515703.1">
    <property type="nucleotide sequence ID" value="NZ_JBHSPA010000023.1"/>
</dbReference>
<dbReference type="PANTHER" id="PTHR43289">
    <property type="entry name" value="MITOGEN-ACTIVATED PROTEIN KINASE KINASE KINASE 20-RELATED"/>
    <property type="match status" value="1"/>
</dbReference>
<name>A0ABW1CKF7_9ACTN</name>
<keyword evidence="5 10" id="KW-0418">Kinase</keyword>
<gene>
    <name evidence="10" type="ORF">ACFPZ3_20230</name>
</gene>
<dbReference type="Gene3D" id="2.130.10.10">
    <property type="entry name" value="YVTN repeat-like/Quinoprotein amine dehydrogenase"/>
    <property type="match status" value="2"/>
</dbReference>
<dbReference type="EMBL" id="JBHSPA010000023">
    <property type="protein sequence ID" value="MFC5826201.1"/>
    <property type="molecule type" value="Genomic_DNA"/>
</dbReference>
<keyword evidence="6 7" id="KW-0067">ATP-binding</keyword>
<keyword evidence="3" id="KW-0808">Transferase</keyword>
<proteinExistence type="predicted"/>
<evidence type="ECO:0000259" key="9">
    <source>
        <dbReference type="PROSITE" id="PS50011"/>
    </source>
</evidence>
<dbReference type="InterPro" id="IPR000719">
    <property type="entry name" value="Prot_kinase_dom"/>
</dbReference>
<feature type="binding site" evidence="7">
    <location>
        <position position="42"/>
    </location>
    <ligand>
        <name>ATP</name>
        <dbReference type="ChEBI" id="CHEBI:30616"/>
    </ligand>
</feature>
<dbReference type="Pfam" id="PF00069">
    <property type="entry name" value="Pkinase"/>
    <property type="match status" value="1"/>
</dbReference>
<evidence type="ECO:0000313" key="10">
    <source>
        <dbReference type="EMBL" id="MFC5826201.1"/>
    </source>
</evidence>
<keyword evidence="11" id="KW-1185">Reference proteome</keyword>
<dbReference type="Gene3D" id="1.10.510.10">
    <property type="entry name" value="Transferase(Phosphotransferase) domain 1"/>
    <property type="match status" value="1"/>
</dbReference>
<dbReference type="InterPro" id="IPR015943">
    <property type="entry name" value="WD40/YVTN_repeat-like_dom_sf"/>
</dbReference>
<dbReference type="PROSITE" id="PS00107">
    <property type="entry name" value="PROTEIN_KINASE_ATP"/>
    <property type="match status" value="1"/>
</dbReference>
<feature type="domain" description="Protein kinase" evidence="9">
    <location>
        <begin position="13"/>
        <end position="272"/>
    </location>
</feature>
<evidence type="ECO:0000256" key="1">
    <source>
        <dbReference type="ARBA" id="ARBA00012513"/>
    </source>
</evidence>
<evidence type="ECO:0000256" key="8">
    <source>
        <dbReference type="SAM" id="MobiDB-lite"/>
    </source>
</evidence>
<evidence type="ECO:0000313" key="11">
    <source>
        <dbReference type="Proteomes" id="UP001596058"/>
    </source>
</evidence>
<dbReference type="InterPro" id="IPR008271">
    <property type="entry name" value="Ser/Thr_kinase_AS"/>
</dbReference>
<keyword evidence="4 7" id="KW-0547">Nucleotide-binding</keyword>